<protein>
    <submittedName>
        <fullName evidence="4">Trafficking protein particle complex subunit 11</fullName>
    </submittedName>
</protein>
<dbReference type="GeneID" id="108664815"/>
<dbReference type="Pfam" id="PF11817">
    <property type="entry name" value="Foie-gras_1"/>
    <property type="match status" value="1"/>
</dbReference>
<organism evidence="3 4">
    <name type="scientific">Hyalella azteca</name>
    <name type="common">Amphipod</name>
    <dbReference type="NCBI Taxonomy" id="294128"/>
    <lineage>
        <taxon>Eukaryota</taxon>
        <taxon>Metazoa</taxon>
        <taxon>Ecdysozoa</taxon>
        <taxon>Arthropoda</taxon>
        <taxon>Crustacea</taxon>
        <taxon>Multicrustacea</taxon>
        <taxon>Malacostraca</taxon>
        <taxon>Eumalacostraca</taxon>
        <taxon>Peracarida</taxon>
        <taxon>Amphipoda</taxon>
        <taxon>Senticaudata</taxon>
        <taxon>Talitrida</taxon>
        <taxon>Talitroidea</taxon>
        <taxon>Hyalellidae</taxon>
        <taxon>Hyalella</taxon>
    </lineage>
</organism>
<dbReference type="CTD" id="38391"/>
<proteinExistence type="predicted"/>
<dbReference type="KEGG" id="hazt:108664815"/>
<dbReference type="Proteomes" id="UP000694843">
    <property type="component" value="Unplaced"/>
</dbReference>
<dbReference type="OrthoDB" id="6278596at2759"/>
<feature type="domain" description="Trafficking protein particle complex subunit 11" evidence="2">
    <location>
        <begin position="298"/>
        <end position="552"/>
    </location>
</feature>
<accession>A0A8B7N1B3</accession>
<feature type="compositionally biased region" description="Polar residues" evidence="1">
    <location>
        <begin position="166"/>
        <end position="184"/>
    </location>
</feature>
<gene>
    <name evidence="4" type="primary">LOC108664815</name>
</gene>
<reference evidence="4" key="1">
    <citation type="submission" date="2025-08" db="UniProtKB">
        <authorList>
            <consortium name="RefSeq"/>
        </authorList>
    </citation>
    <scope>IDENTIFICATION</scope>
</reference>
<dbReference type="InterPro" id="IPR021773">
    <property type="entry name" value="TPC11"/>
</dbReference>
<dbReference type="RefSeq" id="XP_018006999.2">
    <property type="nucleotide sequence ID" value="XM_018151510.2"/>
</dbReference>
<dbReference type="GO" id="GO:0005737">
    <property type="term" value="C:cytoplasm"/>
    <property type="evidence" value="ECO:0007669"/>
    <property type="project" value="TreeGrafter"/>
</dbReference>
<evidence type="ECO:0000259" key="2">
    <source>
        <dbReference type="Pfam" id="PF11817"/>
    </source>
</evidence>
<dbReference type="PANTHER" id="PTHR14374">
    <property type="entry name" value="FOIE GRAS"/>
    <property type="match status" value="1"/>
</dbReference>
<evidence type="ECO:0000313" key="4">
    <source>
        <dbReference type="RefSeq" id="XP_018006999.2"/>
    </source>
</evidence>
<name>A0A8B7N1B3_HYAAZ</name>
<keyword evidence="3" id="KW-1185">Reference proteome</keyword>
<evidence type="ECO:0000313" key="3">
    <source>
        <dbReference type="Proteomes" id="UP000694843"/>
    </source>
</evidence>
<sequence length="1064" mass="117199">MPIVGVGLGDMEVLEGSEYNLYGIPKDTIAQCSSLAFVMGLEPSNNPNHAIIWEALNLQSKPALQTLINFKLTNINDFSLPPMKTKRQSYEWYTPKGVLKSNWMAKYLHHIPALVAIFYTLDWSDSNWLNKKNELANIVSSVKAIIGERHCRVAVILLQNAAGSPATDSSSPYAPNSETETNASLSGERASILCESCDLPTKHLFVLPLNDAQLIPGYTARLEAALSEIAGGFYLSESKTVRNHRDFLNKTNHQLLFVRHCFKTGFLLEMKNDLQAAIKAYQQSYQHLSELRFTDTNLHEIRISSAIINYKVCRVNFLLNLPRDAIAQFRRHIDLFRPRMGPKSLIFEHYAWLASQYELFGWLFESAVQQGLPAVQTQHPGFYYQQAAQFASLRRTTALHLCSAATDQHNHMLDGIDSLEIYGQRPWRAGKHSLEPPEPEREACGVEAIQYHELTKVQHHEMIIPLYSRAMAQFQRYRCPRIKQQLMVQMATEYQKAKQYQKALAVVQHVLGQYRSERWWALVSSCALLALQCASAVADVPAYVAAALEIASPRVTLAPSLKIQVFRDGLMRVLKGEVPAAPPASTADAATSALAWTEALQGSAAAVEIDMSALVPCVEVRASFSSPSCTAYCPSSLQLHVRNNFLELIRVRDFTVVLEPHANSKVQPEHEAAAAEKQMLLRKESYVDLISREVLKLDFPFTLEPLVSPYDGFKIASVSCCLDGSADGSPWRGGGAAVRLSWPGAGAAAAASSHTPHHSEFLVLKNPSFDTLSPKTFIKVEKPEPLIDVEVKYDKQALVWEWLVVDVLVTCCEPRPLTDVRLSLSLQRPVQAALEATTRVSSCGSSSSAAPSDSCGAAVQNIALADELQPGQQMRHKLLVRSLTAATRHFSLVLKCCKSVEVAAEQWVQCPAVHCTALTVTAAVPFVVELSCESLQYPAMQQQHLQPQTTSAATTVRLQQPFLINARVSCSSHVPVTLHSSKLMLSSGVESYGEGSSSCSGVISACSLSAGEAASDCFCLQVAACSTPQLQLGHFLLHWSRCFLSMSLQQVLSLYEPSAGAFSL</sequence>
<dbReference type="PANTHER" id="PTHR14374:SF0">
    <property type="entry name" value="TRAFFICKING PROTEIN PARTICLE COMPLEX SUBUNIT 11"/>
    <property type="match status" value="1"/>
</dbReference>
<dbReference type="AlphaFoldDB" id="A0A8B7N1B3"/>
<feature type="region of interest" description="Disordered" evidence="1">
    <location>
        <begin position="163"/>
        <end position="184"/>
    </location>
</feature>
<evidence type="ECO:0000256" key="1">
    <source>
        <dbReference type="SAM" id="MobiDB-lite"/>
    </source>
</evidence>